<dbReference type="EMBL" id="GBRH01230918">
    <property type="protein sequence ID" value="JAD66977.1"/>
    <property type="molecule type" value="Transcribed_RNA"/>
</dbReference>
<reference evidence="2" key="2">
    <citation type="journal article" date="2015" name="Data Brief">
        <title>Shoot transcriptome of the giant reed, Arundo donax.</title>
        <authorList>
            <person name="Barrero R.A."/>
            <person name="Guerrero F.D."/>
            <person name="Moolhuijzen P."/>
            <person name="Goolsby J.A."/>
            <person name="Tidwell J."/>
            <person name="Bellgard S.E."/>
            <person name="Bellgard M.I."/>
        </authorList>
    </citation>
    <scope>NUCLEOTIDE SEQUENCE</scope>
    <source>
        <tissue evidence="2">Shoot tissue taken approximately 20 cm above the soil surface</tissue>
    </source>
</reference>
<protein>
    <submittedName>
        <fullName evidence="2">Uncharacterized protein</fullName>
    </submittedName>
</protein>
<accession>A0A0A9C645</accession>
<reference evidence="2" key="1">
    <citation type="submission" date="2014-09" db="EMBL/GenBank/DDBJ databases">
        <authorList>
            <person name="Magalhaes I.L.F."/>
            <person name="Oliveira U."/>
            <person name="Santos F.R."/>
            <person name="Vidigal T.H.D.A."/>
            <person name="Brescovit A.D."/>
            <person name="Santos A.J."/>
        </authorList>
    </citation>
    <scope>NUCLEOTIDE SEQUENCE</scope>
    <source>
        <tissue evidence="2">Shoot tissue taken approximately 20 cm above the soil surface</tissue>
    </source>
</reference>
<name>A0A0A9C645_ARUDO</name>
<feature type="region of interest" description="Disordered" evidence="1">
    <location>
        <begin position="1"/>
        <end position="29"/>
    </location>
</feature>
<evidence type="ECO:0000313" key="2">
    <source>
        <dbReference type="EMBL" id="JAD66977.1"/>
    </source>
</evidence>
<evidence type="ECO:0000256" key="1">
    <source>
        <dbReference type="SAM" id="MobiDB-lite"/>
    </source>
</evidence>
<proteinExistence type="predicted"/>
<sequence length="29" mass="3068">MSMEESAPVPAGTPHLASRTWTDLPLATT</sequence>
<organism evidence="2">
    <name type="scientific">Arundo donax</name>
    <name type="common">Giant reed</name>
    <name type="synonym">Donax arundinaceus</name>
    <dbReference type="NCBI Taxonomy" id="35708"/>
    <lineage>
        <taxon>Eukaryota</taxon>
        <taxon>Viridiplantae</taxon>
        <taxon>Streptophyta</taxon>
        <taxon>Embryophyta</taxon>
        <taxon>Tracheophyta</taxon>
        <taxon>Spermatophyta</taxon>
        <taxon>Magnoliopsida</taxon>
        <taxon>Liliopsida</taxon>
        <taxon>Poales</taxon>
        <taxon>Poaceae</taxon>
        <taxon>PACMAD clade</taxon>
        <taxon>Arundinoideae</taxon>
        <taxon>Arundineae</taxon>
        <taxon>Arundo</taxon>
    </lineage>
</organism>
<dbReference type="AlphaFoldDB" id="A0A0A9C645"/>